<dbReference type="InterPro" id="IPR023332">
    <property type="entry name" value="Proteasome_alpha-type"/>
</dbReference>
<reference evidence="8" key="1">
    <citation type="submission" date="2021-01" db="EMBL/GenBank/DDBJ databases">
        <authorList>
            <person name="Corre E."/>
            <person name="Pelletier E."/>
            <person name="Niang G."/>
            <person name="Scheremetjew M."/>
            <person name="Finn R."/>
            <person name="Kale V."/>
            <person name="Holt S."/>
            <person name="Cochrane G."/>
            <person name="Meng A."/>
            <person name="Brown T."/>
            <person name="Cohen L."/>
        </authorList>
    </citation>
    <scope>NUCLEOTIDE SEQUENCE</scope>
    <source>
        <strain evidence="8">UTEX LB 985</strain>
    </source>
</reference>
<dbReference type="FunFam" id="3.60.20.10:FF:000007">
    <property type="entry name" value="Proteasome subunit alpha type"/>
    <property type="match status" value="1"/>
</dbReference>
<dbReference type="InterPro" id="IPR001353">
    <property type="entry name" value="Proteasome_sua/b"/>
</dbReference>
<dbReference type="PROSITE" id="PS00388">
    <property type="entry name" value="PROTEASOME_ALPHA_1"/>
    <property type="match status" value="1"/>
</dbReference>
<name>A0A7S2E269_9EUKA</name>
<comment type="similarity">
    <text evidence="5 6">Belongs to the peptidase T1A family.</text>
</comment>
<dbReference type="PROSITE" id="PS51475">
    <property type="entry name" value="PROTEASOME_ALPHA_2"/>
    <property type="match status" value="1"/>
</dbReference>
<dbReference type="SMART" id="SM00948">
    <property type="entry name" value="Proteasome_A_N"/>
    <property type="match status" value="1"/>
</dbReference>
<dbReference type="GO" id="GO:0005737">
    <property type="term" value="C:cytoplasm"/>
    <property type="evidence" value="ECO:0007669"/>
    <property type="project" value="UniProtKB-SubCell"/>
</dbReference>
<keyword evidence="3 5" id="KW-0647">Proteasome</keyword>
<evidence type="ECO:0000256" key="1">
    <source>
        <dbReference type="ARBA" id="ARBA00002000"/>
    </source>
</evidence>
<feature type="domain" description="Proteasome alpha-type subunits" evidence="7">
    <location>
        <begin position="8"/>
        <end position="30"/>
    </location>
</feature>
<gene>
    <name evidence="8" type="ORF">CBRE1094_LOCUS22599</name>
</gene>
<proteinExistence type="inferred from homology"/>
<dbReference type="Pfam" id="PF10584">
    <property type="entry name" value="Proteasome_A_N"/>
    <property type="match status" value="1"/>
</dbReference>
<dbReference type="InterPro" id="IPR029055">
    <property type="entry name" value="Ntn_hydrolases_N"/>
</dbReference>
<comment type="subcellular location">
    <subcellularLocation>
        <location evidence="6">Cytoplasm</location>
    </subcellularLocation>
    <subcellularLocation>
        <location evidence="6">Nucleus</location>
    </subcellularLocation>
</comment>
<dbReference type="GO" id="GO:0019773">
    <property type="term" value="C:proteasome core complex, alpha-subunit complex"/>
    <property type="evidence" value="ECO:0007669"/>
    <property type="project" value="UniProtKB-UniRule"/>
</dbReference>
<comment type="function">
    <text evidence="1">The proteasome is a multicatalytic proteinase complex which is characterized by its ability to cleave peptides with Arg, Phe, Tyr, Leu, and Glu adjacent to the leaving group at neutral or slightly basic pH. The proteasome has an ATP-dependent proteolytic activity.</text>
</comment>
<comment type="subunit">
    <text evidence="6">The 26S proteasome consists of a 20S proteasome core and two 19S regulatory subunits.</text>
</comment>
<sequence length="249" mass="27100">MSSIGTGYDQSTTTFSPDGRVFQVEYAAKAVDNSSTAVGIRCKDGVVMCVEKPKLSKMIVEGSNRRILTVDKRSGICVSGMIADARQIVNHGRSEAANYHDFYGGDMPGQVLCDRIAGLMHTYTLYWYVRPFGATVLIANYSDEGPQLYSVDPSGVSYRFFATAIGKGKNGAKSQLEKLDLTTLTAREAVTEAAKVIYSQHDPSKDKPIELEISWVCDESNRQHCLVPAALHAEAEAAAKAAREAMDDD</sequence>
<evidence type="ECO:0000256" key="5">
    <source>
        <dbReference type="PROSITE-ProRule" id="PRU00808"/>
    </source>
</evidence>
<dbReference type="AlphaFoldDB" id="A0A7S2E269"/>
<dbReference type="InterPro" id="IPR050115">
    <property type="entry name" value="Proteasome_alpha"/>
</dbReference>
<dbReference type="GO" id="GO:0005634">
    <property type="term" value="C:nucleus"/>
    <property type="evidence" value="ECO:0007669"/>
    <property type="project" value="UniProtKB-SubCell"/>
</dbReference>
<organism evidence="8">
    <name type="scientific">Haptolina brevifila</name>
    <dbReference type="NCBI Taxonomy" id="156173"/>
    <lineage>
        <taxon>Eukaryota</taxon>
        <taxon>Haptista</taxon>
        <taxon>Haptophyta</taxon>
        <taxon>Prymnesiophyceae</taxon>
        <taxon>Prymnesiales</taxon>
        <taxon>Prymnesiaceae</taxon>
        <taxon>Haptolina</taxon>
    </lineage>
</organism>
<evidence type="ECO:0000256" key="6">
    <source>
        <dbReference type="RuleBase" id="RU000551"/>
    </source>
</evidence>
<evidence type="ECO:0000256" key="4">
    <source>
        <dbReference type="ARBA" id="ARBA00023242"/>
    </source>
</evidence>
<dbReference type="Pfam" id="PF00227">
    <property type="entry name" value="Proteasome"/>
    <property type="match status" value="1"/>
</dbReference>
<keyword evidence="2 6" id="KW-0963">Cytoplasm</keyword>
<dbReference type="SUPFAM" id="SSF56235">
    <property type="entry name" value="N-terminal nucleophile aminohydrolases (Ntn hydrolases)"/>
    <property type="match status" value="1"/>
</dbReference>
<evidence type="ECO:0000256" key="2">
    <source>
        <dbReference type="ARBA" id="ARBA00022490"/>
    </source>
</evidence>
<keyword evidence="4 6" id="KW-0539">Nucleus</keyword>
<accession>A0A7S2E269</accession>
<dbReference type="Gene3D" id="3.60.20.10">
    <property type="entry name" value="Glutamine Phosphoribosylpyrophosphate, subunit 1, domain 1"/>
    <property type="match status" value="1"/>
</dbReference>
<dbReference type="CDD" id="cd03751">
    <property type="entry name" value="proteasome_alpha_type_3"/>
    <property type="match status" value="1"/>
</dbReference>
<dbReference type="GO" id="GO:0006511">
    <property type="term" value="P:ubiquitin-dependent protein catabolic process"/>
    <property type="evidence" value="ECO:0007669"/>
    <property type="project" value="InterPro"/>
</dbReference>
<protein>
    <recommendedName>
        <fullName evidence="6">Proteasome subunit alpha type</fullName>
    </recommendedName>
</protein>
<dbReference type="PANTHER" id="PTHR11599">
    <property type="entry name" value="PROTEASOME SUBUNIT ALPHA/BETA"/>
    <property type="match status" value="1"/>
</dbReference>
<evidence type="ECO:0000259" key="7">
    <source>
        <dbReference type="PROSITE" id="PS00388"/>
    </source>
</evidence>
<evidence type="ECO:0000313" key="8">
    <source>
        <dbReference type="EMBL" id="CAD9471074.1"/>
    </source>
</evidence>
<dbReference type="InterPro" id="IPR000426">
    <property type="entry name" value="Proteasome_asu_N"/>
</dbReference>
<dbReference type="EMBL" id="HBGU01041478">
    <property type="protein sequence ID" value="CAD9471074.1"/>
    <property type="molecule type" value="Transcribed_RNA"/>
</dbReference>
<evidence type="ECO:0000256" key="3">
    <source>
        <dbReference type="ARBA" id="ARBA00022942"/>
    </source>
</evidence>